<dbReference type="OrthoDB" id="10426858at2759"/>
<accession>A0A9N9ANV1</accession>
<proteinExistence type="predicted"/>
<evidence type="ECO:0000313" key="3">
    <source>
        <dbReference type="Proteomes" id="UP000789572"/>
    </source>
</evidence>
<name>A0A9N9ANV1_9GLOM</name>
<keyword evidence="3" id="KW-1185">Reference proteome</keyword>
<dbReference type="AlphaFoldDB" id="A0A9N9ANV1"/>
<dbReference type="Proteomes" id="UP000789572">
    <property type="component" value="Unassembled WGS sequence"/>
</dbReference>
<organism evidence="2 3">
    <name type="scientific">Paraglomus occultum</name>
    <dbReference type="NCBI Taxonomy" id="144539"/>
    <lineage>
        <taxon>Eukaryota</taxon>
        <taxon>Fungi</taxon>
        <taxon>Fungi incertae sedis</taxon>
        <taxon>Mucoromycota</taxon>
        <taxon>Glomeromycotina</taxon>
        <taxon>Glomeromycetes</taxon>
        <taxon>Paraglomerales</taxon>
        <taxon>Paraglomeraceae</taxon>
        <taxon>Paraglomus</taxon>
    </lineage>
</organism>
<sequence>MTTETPSSPPLSTPPPSPPFPRFPQTVASYIWIDSICINVRSNICVHDICLRPLSSESIIRRCSGNNCTNSFLLLRMSLNDSKIEWPECHIAQCLLHKPDWTKVSKLASQVFEDAKIKSFFAKLRSNVEAKWSKYAEKFVHVNPGLQRRRQQNQSQIQKVKRQRSSKVKVVNEINENSEDDMKRANELMKRINSESKTNKVDEGVAAARYNKNQDKLHQQDKQLQQLYRPYPHQSNFQLHGINENNTFNNNAFQDNTRTRILSSADVSGIWSPRPFHELSYVVHRPPLYQPSNSHYGHVTSPIRPPAQILDNRTTTYEQILLPTLPSFYHPINFVTGLRHTI</sequence>
<dbReference type="EMBL" id="CAJVPJ010000541">
    <property type="protein sequence ID" value="CAG8535560.1"/>
    <property type="molecule type" value="Genomic_DNA"/>
</dbReference>
<evidence type="ECO:0000313" key="2">
    <source>
        <dbReference type="EMBL" id="CAG8535560.1"/>
    </source>
</evidence>
<comment type="caution">
    <text evidence="2">The sequence shown here is derived from an EMBL/GenBank/DDBJ whole genome shotgun (WGS) entry which is preliminary data.</text>
</comment>
<evidence type="ECO:0000256" key="1">
    <source>
        <dbReference type="SAM" id="MobiDB-lite"/>
    </source>
</evidence>
<gene>
    <name evidence="2" type="ORF">POCULU_LOCUS4273</name>
</gene>
<reference evidence="2" key="1">
    <citation type="submission" date="2021-06" db="EMBL/GenBank/DDBJ databases">
        <authorList>
            <person name="Kallberg Y."/>
            <person name="Tangrot J."/>
            <person name="Rosling A."/>
        </authorList>
    </citation>
    <scope>NUCLEOTIDE SEQUENCE</scope>
    <source>
        <strain evidence="2">IA702</strain>
    </source>
</reference>
<protein>
    <submittedName>
        <fullName evidence="2">3708_t:CDS:1</fullName>
    </submittedName>
</protein>
<feature type="compositionally biased region" description="Pro residues" evidence="1">
    <location>
        <begin position="7"/>
        <end position="20"/>
    </location>
</feature>
<feature type="region of interest" description="Disordered" evidence="1">
    <location>
        <begin position="1"/>
        <end position="20"/>
    </location>
</feature>